<keyword evidence="1" id="KW-0472">Membrane</keyword>
<keyword evidence="1" id="KW-0812">Transmembrane</keyword>
<feature type="transmembrane region" description="Helical" evidence="1">
    <location>
        <begin position="81"/>
        <end position="103"/>
    </location>
</feature>
<dbReference type="EMBL" id="BSXT01002397">
    <property type="protein sequence ID" value="GMF48722.1"/>
    <property type="molecule type" value="Genomic_DNA"/>
</dbReference>
<comment type="caution">
    <text evidence="2">The sequence shown here is derived from an EMBL/GenBank/DDBJ whole genome shotgun (WGS) entry which is preliminary data.</text>
</comment>
<reference evidence="2" key="1">
    <citation type="submission" date="2023-04" db="EMBL/GenBank/DDBJ databases">
        <title>Phytophthora fragariaefolia NBRC 109709.</title>
        <authorList>
            <person name="Ichikawa N."/>
            <person name="Sato H."/>
            <person name="Tonouchi N."/>
        </authorList>
    </citation>
    <scope>NUCLEOTIDE SEQUENCE</scope>
    <source>
        <strain evidence="2">NBRC 109709</strain>
    </source>
</reference>
<dbReference type="Proteomes" id="UP001165121">
    <property type="component" value="Unassembled WGS sequence"/>
</dbReference>
<evidence type="ECO:0000256" key="1">
    <source>
        <dbReference type="SAM" id="Phobius"/>
    </source>
</evidence>
<protein>
    <submittedName>
        <fullName evidence="2">Unnamed protein product</fullName>
    </submittedName>
</protein>
<keyword evidence="3" id="KW-1185">Reference proteome</keyword>
<keyword evidence="1" id="KW-1133">Transmembrane helix</keyword>
<name>A0A9W6XYX0_9STRA</name>
<organism evidence="2 3">
    <name type="scientific">Phytophthora fragariaefolia</name>
    <dbReference type="NCBI Taxonomy" id="1490495"/>
    <lineage>
        <taxon>Eukaryota</taxon>
        <taxon>Sar</taxon>
        <taxon>Stramenopiles</taxon>
        <taxon>Oomycota</taxon>
        <taxon>Peronosporomycetes</taxon>
        <taxon>Peronosporales</taxon>
        <taxon>Peronosporaceae</taxon>
        <taxon>Phytophthora</taxon>
    </lineage>
</organism>
<sequence>MFTDHSTKHDAALLDHRHGLAVGHFAGFAAAQRIDEYCGAVLQVLAGSAVQHPQAAAAIPHGGSKHCLFDMLLAITVLLQVARLIAAPTAFLATFGACILYSVRGQITSTVVASMVAAAATTKEFAVRVVSIIHICLLRTSKTRRFPHLPQMVNAAPINLRLNRPFDRRGAHSQIYYNTKCPQRLRLPTTTGTAPSRYNPRAFVLASFALLAQKRSFFIPPRP</sequence>
<gene>
    <name evidence="2" type="ORF">Pfra01_001895400</name>
</gene>
<evidence type="ECO:0000313" key="2">
    <source>
        <dbReference type="EMBL" id="GMF48722.1"/>
    </source>
</evidence>
<accession>A0A9W6XYX0</accession>
<proteinExistence type="predicted"/>
<evidence type="ECO:0000313" key="3">
    <source>
        <dbReference type="Proteomes" id="UP001165121"/>
    </source>
</evidence>
<dbReference type="AlphaFoldDB" id="A0A9W6XYX0"/>